<dbReference type="Pfam" id="PF03916">
    <property type="entry name" value="NrfD"/>
    <property type="match status" value="1"/>
</dbReference>
<feature type="transmembrane region" description="Helical" evidence="8">
    <location>
        <begin position="357"/>
        <end position="375"/>
    </location>
</feature>
<evidence type="ECO:0000256" key="6">
    <source>
        <dbReference type="ARBA" id="ARBA00023136"/>
    </source>
</evidence>
<name>A0A7I9VKD4_9BACT</name>
<organism evidence="9 10">
    <name type="scientific">Anaeromyxobacter diazotrophicus</name>
    <dbReference type="NCBI Taxonomy" id="2590199"/>
    <lineage>
        <taxon>Bacteria</taxon>
        <taxon>Pseudomonadati</taxon>
        <taxon>Myxococcota</taxon>
        <taxon>Myxococcia</taxon>
        <taxon>Myxococcales</taxon>
        <taxon>Cystobacterineae</taxon>
        <taxon>Anaeromyxobacteraceae</taxon>
        <taxon>Anaeromyxobacter</taxon>
    </lineage>
</organism>
<evidence type="ECO:0000256" key="5">
    <source>
        <dbReference type="ARBA" id="ARBA00022989"/>
    </source>
</evidence>
<dbReference type="PANTHER" id="PTHR34856">
    <property type="entry name" value="PROTEIN NRFD"/>
    <property type="match status" value="1"/>
</dbReference>
<accession>A0A7I9VKD4</accession>
<proteinExistence type="inferred from homology"/>
<feature type="transmembrane region" description="Helical" evidence="8">
    <location>
        <begin position="15"/>
        <end position="43"/>
    </location>
</feature>
<feature type="transmembrane region" description="Helical" evidence="8">
    <location>
        <begin position="93"/>
        <end position="116"/>
    </location>
</feature>
<dbReference type="InterPro" id="IPR005614">
    <property type="entry name" value="NrfD-like"/>
</dbReference>
<feature type="transmembrane region" description="Helical" evidence="8">
    <location>
        <begin position="311"/>
        <end position="337"/>
    </location>
</feature>
<evidence type="ECO:0000313" key="9">
    <source>
        <dbReference type="EMBL" id="GEJ56853.1"/>
    </source>
</evidence>
<feature type="region of interest" description="Disordered" evidence="7">
    <location>
        <begin position="385"/>
        <end position="411"/>
    </location>
</feature>
<evidence type="ECO:0000313" key="10">
    <source>
        <dbReference type="Proteomes" id="UP000503640"/>
    </source>
</evidence>
<reference evidence="10" key="1">
    <citation type="journal article" date="2020" name="Appl. Environ. Microbiol.">
        <title>Diazotrophic Anaeromyxobacter Isolates from Soils.</title>
        <authorList>
            <person name="Masuda Y."/>
            <person name="Yamanaka H."/>
            <person name="Xu Z.X."/>
            <person name="Shiratori Y."/>
            <person name="Aono T."/>
            <person name="Amachi S."/>
            <person name="Senoo K."/>
            <person name="Itoh H."/>
        </authorList>
    </citation>
    <scope>NUCLEOTIDE SEQUENCE [LARGE SCALE GENOMIC DNA]</scope>
    <source>
        <strain evidence="10">R267</strain>
    </source>
</reference>
<evidence type="ECO:0000256" key="1">
    <source>
        <dbReference type="ARBA" id="ARBA00004651"/>
    </source>
</evidence>
<evidence type="ECO:0000256" key="4">
    <source>
        <dbReference type="ARBA" id="ARBA00022692"/>
    </source>
</evidence>
<feature type="transmembrane region" description="Helical" evidence="8">
    <location>
        <begin position="235"/>
        <end position="256"/>
    </location>
</feature>
<comment type="similarity">
    <text evidence="2">Belongs to the NrfD family.</text>
</comment>
<comment type="caution">
    <text evidence="9">The sequence shown here is derived from an EMBL/GenBank/DDBJ whole genome shotgun (WGS) entry which is preliminary data.</text>
</comment>
<keyword evidence="6 8" id="KW-0472">Membrane</keyword>
<gene>
    <name evidence="9" type="ORF">AMYX_15940</name>
</gene>
<dbReference type="PANTHER" id="PTHR34856:SF2">
    <property type="entry name" value="PROTEIN NRFD"/>
    <property type="match status" value="1"/>
</dbReference>
<feature type="transmembrane region" description="Helical" evidence="8">
    <location>
        <begin position="276"/>
        <end position="299"/>
    </location>
</feature>
<comment type="subcellular location">
    <subcellularLocation>
        <location evidence="1">Cell membrane</location>
        <topology evidence="1">Multi-pass membrane protein</topology>
    </subcellularLocation>
</comment>
<keyword evidence="4 8" id="KW-0812">Transmembrane</keyword>
<dbReference type="InterPro" id="IPR052049">
    <property type="entry name" value="Electron_transfer_protein"/>
</dbReference>
<keyword evidence="3" id="KW-1003">Cell membrane</keyword>
<protein>
    <submittedName>
        <fullName evidence="9">Oxidoreductase</fullName>
    </submittedName>
</protein>
<feature type="transmembrane region" description="Helical" evidence="8">
    <location>
        <begin position="157"/>
        <end position="182"/>
    </location>
</feature>
<dbReference type="Gene3D" id="1.20.1630.10">
    <property type="entry name" value="Formate dehydrogenase/DMSO reductase domain"/>
    <property type="match status" value="1"/>
</dbReference>
<sequence>MPEISGFSFPNDVHVWWSLMIVMYPYITGFVAGAFIVTSLYHLFGRTEFKPVARLAMATSFAFLLVASLPLQLHLGHPERGVQVMVTPHFTSAMAGFGILYSGYLAILVLEVWFVWRPEIILRARRSRGLRRAFYAALALGTYDTGPQALEVDHRAITLLAGLGLPGACMLHGYVGFIFGAIKANPWWSTPLMPVIFLVSAAVSGIALLVVLYQVVSRLQGRSPDQPCVSALARWLWFFLILTLTLELLEIIVMAYERSESWLIISELLTTRLQFSYVTMQMIVGGLIPLILLAVVVLMNRYLHERVRNTLSTVAALLCLLQVFSMRWNIVVGGQLMSKSLRGLRSPYEPELFGREGVLMAIALVAAPFVILWVFDRVLGIEEREPEAGSGSGAPEERRPAAAAGGGVHAA</sequence>
<feature type="transmembrane region" description="Helical" evidence="8">
    <location>
        <begin position="194"/>
        <end position="215"/>
    </location>
</feature>
<feature type="transmembrane region" description="Helical" evidence="8">
    <location>
        <begin position="55"/>
        <end position="73"/>
    </location>
</feature>
<dbReference type="AlphaFoldDB" id="A0A7I9VKD4"/>
<dbReference type="Proteomes" id="UP000503640">
    <property type="component" value="Unassembled WGS sequence"/>
</dbReference>
<evidence type="ECO:0000256" key="2">
    <source>
        <dbReference type="ARBA" id="ARBA00008929"/>
    </source>
</evidence>
<keyword evidence="5 8" id="KW-1133">Transmembrane helix</keyword>
<dbReference type="EMBL" id="BJTG01000003">
    <property type="protein sequence ID" value="GEJ56853.1"/>
    <property type="molecule type" value="Genomic_DNA"/>
</dbReference>
<evidence type="ECO:0000256" key="8">
    <source>
        <dbReference type="SAM" id="Phobius"/>
    </source>
</evidence>
<keyword evidence="10" id="KW-1185">Reference proteome</keyword>
<evidence type="ECO:0000256" key="7">
    <source>
        <dbReference type="SAM" id="MobiDB-lite"/>
    </source>
</evidence>
<dbReference type="RefSeq" id="WP_176064324.1">
    <property type="nucleotide sequence ID" value="NZ_BJTG01000003.1"/>
</dbReference>
<dbReference type="GO" id="GO:0005886">
    <property type="term" value="C:plasma membrane"/>
    <property type="evidence" value="ECO:0007669"/>
    <property type="project" value="UniProtKB-SubCell"/>
</dbReference>
<evidence type="ECO:0000256" key="3">
    <source>
        <dbReference type="ARBA" id="ARBA00022475"/>
    </source>
</evidence>